<comment type="similarity">
    <text evidence="2 12">Belongs to the amiloride-sensitive sodium channel (TC 1.A.6) family.</text>
</comment>
<evidence type="ECO:0000256" key="13">
    <source>
        <dbReference type="SAM" id="Phobius"/>
    </source>
</evidence>
<organism evidence="14 15">
    <name type="scientific">Zootermopsis nevadensis</name>
    <name type="common">Dampwood termite</name>
    <dbReference type="NCBI Taxonomy" id="136037"/>
    <lineage>
        <taxon>Eukaryota</taxon>
        <taxon>Metazoa</taxon>
        <taxon>Ecdysozoa</taxon>
        <taxon>Arthropoda</taxon>
        <taxon>Hexapoda</taxon>
        <taxon>Insecta</taxon>
        <taxon>Pterygota</taxon>
        <taxon>Neoptera</taxon>
        <taxon>Polyneoptera</taxon>
        <taxon>Dictyoptera</taxon>
        <taxon>Blattodea</taxon>
        <taxon>Blattoidea</taxon>
        <taxon>Termitoidae</taxon>
        <taxon>Termopsidae</taxon>
        <taxon>Zootermopsis</taxon>
    </lineage>
</organism>
<keyword evidence="4 12" id="KW-0894">Sodium channel</keyword>
<sequence>MLSLPSVRYRRNVVRSKLDLVVSIGGAVGLFLGASLISAVELIMYLCVRRTPRNA</sequence>
<keyword evidence="9 13" id="KW-0472">Membrane</keyword>
<keyword evidence="10 12" id="KW-0739">Sodium transport</keyword>
<dbReference type="eggNOG" id="KOG4294">
    <property type="taxonomic scope" value="Eukaryota"/>
</dbReference>
<keyword evidence="11 12" id="KW-0407">Ion channel</keyword>
<evidence type="ECO:0000256" key="10">
    <source>
        <dbReference type="ARBA" id="ARBA00023201"/>
    </source>
</evidence>
<evidence type="ECO:0000256" key="11">
    <source>
        <dbReference type="ARBA" id="ARBA00023303"/>
    </source>
</evidence>
<evidence type="ECO:0000256" key="5">
    <source>
        <dbReference type="ARBA" id="ARBA00022692"/>
    </source>
</evidence>
<evidence type="ECO:0000256" key="3">
    <source>
        <dbReference type="ARBA" id="ARBA00022448"/>
    </source>
</evidence>
<dbReference type="InParanoid" id="A0A067R515"/>
<feature type="transmembrane region" description="Helical" evidence="13">
    <location>
        <begin position="20"/>
        <end position="48"/>
    </location>
</feature>
<proteinExistence type="inferred from homology"/>
<protein>
    <submittedName>
        <fullName evidence="14">Uncharacterized protein</fullName>
    </submittedName>
</protein>
<dbReference type="Pfam" id="PF00858">
    <property type="entry name" value="ASC"/>
    <property type="match status" value="1"/>
</dbReference>
<dbReference type="GO" id="GO:0016020">
    <property type="term" value="C:membrane"/>
    <property type="evidence" value="ECO:0007669"/>
    <property type="project" value="UniProtKB-SubCell"/>
</dbReference>
<evidence type="ECO:0000256" key="6">
    <source>
        <dbReference type="ARBA" id="ARBA00022989"/>
    </source>
</evidence>
<evidence type="ECO:0000313" key="14">
    <source>
        <dbReference type="EMBL" id="KDR14332.1"/>
    </source>
</evidence>
<comment type="subcellular location">
    <subcellularLocation>
        <location evidence="1">Membrane</location>
        <topology evidence="1">Multi-pass membrane protein</topology>
    </subcellularLocation>
</comment>
<name>A0A067R515_ZOONE</name>
<dbReference type="InterPro" id="IPR001873">
    <property type="entry name" value="ENaC"/>
</dbReference>
<evidence type="ECO:0000256" key="12">
    <source>
        <dbReference type="RuleBase" id="RU000679"/>
    </source>
</evidence>
<reference evidence="14 15" key="1">
    <citation type="journal article" date="2014" name="Nat. Commun.">
        <title>Molecular traces of alternative social organization in a termite genome.</title>
        <authorList>
            <person name="Terrapon N."/>
            <person name="Li C."/>
            <person name="Robertson H.M."/>
            <person name="Ji L."/>
            <person name="Meng X."/>
            <person name="Booth W."/>
            <person name="Chen Z."/>
            <person name="Childers C.P."/>
            <person name="Glastad K.M."/>
            <person name="Gokhale K."/>
            <person name="Gowin J."/>
            <person name="Gronenberg W."/>
            <person name="Hermansen R.A."/>
            <person name="Hu H."/>
            <person name="Hunt B.G."/>
            <person name="Huylmans A.K."/>
            <person name="Khalil S.M."/>
            <person name="Mitchell R.D."/>
            <person name="Munoz-Torres M.C."/>
            <person name="Mustard J.A."/>
            <person name="Pan H."/>
            <person name="Reese J.T."/>
            <person name="Scharf M.E."/>
            <person name="Sun F."/>
            <person name="Vogel H."/>
            <person name="Xiao J."/>
            <person name="Yang W."/>
            <person name="Yang Z."/>
            <person name="Yang Z."/>
            <person name="Zhou J."/>
            <person name="Zhu J."/>
            <person name="Brent C.S."/>
            <person name="Elsik C.G."/>
            <person name="Goodisman M.A."/>
            <person name="Liberles D.A."/>
            <person name="Roe R.M."/>
            <person name="Vargo E.L."/>
            <person name="Vilcinskas A."/>
            <person name="Wang J."/>
            <person name="Bornberg-Bauer E."/>
            <person name="Korb J."/>
            <person name="Zhang G."/>
            <person name="Liebig J."/>
        </authorList>
    </citation>
    <scope>NUCLEOTIDE SEQUENCE [LARGE SCALE GENOMIC DNA]</scope>
    <source>
        <tissue evidence="14">Whole organism</tissue>
    </source>
</reference>
<gene>
    <name evidence="14" type="ORF">L798_11424</name>
</gene>
<keyword evidence="6 13" id="KW-1133">Transmembrane helix</keyword>
<keyword evidence="8 12" id="KW-0406">Ion transport</keyword>
<evidence type="ECO:0000256" key="9">
    <source>
        <dbReference type="ARBA" id="ARBA00023136"/>
    </source>
</evidence>
<dbReference type="AlphaFoldDB" id="A0A067R515"/>
<evidence type="ECO:0000256" key="7">
    <source>
        <dbReference type="ARBA" id="ARBA00023053"/>
    </source>
</evidence>
<keyword evidence="7" id="KW-0915">Sodium</keyword>
<dbReference type="OMA" id="ELIMYLC"/>
<evidence type="ECO:0000256" key="1">
    <source>
        <dbReference type="ARBA" id="ARBA00004141"/>
    </source>
</evidence>
<evidence type="ECO:0000256" key="2">
    <source>
        <dbReference type="ARBA" id="ARBA00007193"/>
    </source>
</evidence>
<evidence type="ECO:0000313" key="15">
    <source>
        <dbReference type="Proteomes" id="UP000027135"/>
    </source>
</evidence>
<dbReference type="GO" id="GO:0005272">
    <property type="term" value="F:sodium channel activity"/>
    <property type="evidence" value="ECO:0007669"/>
    <property type="project" value="UniProtKB-KW"/>
</dbReference>
<dbReference type="Gene3D" id="1.10.287.770">
    <property type="entry name" value="YojJ-like"/>
    <property type="match status" value="1"/>
</dbReference>
<accession>A0A067R515</accession>
<keyword evidence="5 12" id="KW-0812">Transmembrane</keyword>
<evidence type="ECO:0000256" key="8">
    <source>
        <dbReference type="ARBA" id="ARBA00023065"/>
    </source>
</evidence>
<keyword evidence="3 12" id="KW-0813">Transport</keyword>
<dbReference type="Proteomes" id="UP000027135">
    <property type="component" value="Unassembled WGS sequence"/>
</dbReference>
<evidence type="ECO:0000256" key="4">
    <source>
        <dbReference type="ARBA" id="ARBA00022461"/>
    </source>
</evidence>
<dbReference type="EMBL" id="KK852888">
    <property type="protein sequence ID" value="KDR14332.1"/>
    <property type="molecule type" value="Genomic_DNA"/>
</dbReference>
<keyword evidence="15" id="KW-1185">Reference proteome</keyword>